<evidence type="ECO:0000256" key="3">
    <source>
        <dbReference type="ARBA" id="ARBA00022801"/>
    </source>
</evidence>
<dbReference type="PRINTS" id="PR01911">
    <property type="entry name" value="PFDSPHPHTASE"/>
</dbReference>
<comment type="catalytic activity">
    <reaction evidence="5">
        <text>6-diphospho-1D-myo-inositol pentakisphosphate + H2O = 1D-myo-inositol hexakisphosphate + phosphate + H(+)</text>
        <dbReference type="Rhea" id="RHEA:79703"/>
        <dbReference type="ChEBI" id="CHEBI:15377"/>
        <dbReference type="ChEBI" id="CHEBI:15378"/>
        <dbReference type="ChEBI" id="CHEBI:43474"/>
        <dbReference type="ChEBI" id="CHEBI:58130"/>
        <dbReference type="ChEBI" id="CHEBI:230534"/>
        <dbReference type="EC" id="3.6.1.52"/>
    </reaction>
    <physiologicalReaction direction="left-to-right" evidence="5">
        <dbReference type="Rhea" id="RHEA:79704"/>
    </physiologicalReaction>
</comment>
<dbReference type="SUPFAM" id="SSF52799">
    <property type="entry name" value="(Phosphotyrosine protein) phosphatases II"/>
    <property type="match status" value="1"/>
</dbReference>
<evidence type="ECO:0000256" key="1">
    <source>
        <dbReference type="ARBA" id="ARBA00004496"/>
    </source>
</evidence>
<comment type="catalytic activity">
    <reaction evidence="4">
        <text>3,5-bis(diphospho)-1D-myo-inositol 1,2,4,6-tetrakisphosphate + H2O = 3-diphospho-1D-myo-inositol 1,2,4,5,6-pentakisphosphate + phosphate + 2 H(+)</text>
        <dbReference type="Rhea" id="RHEA:56312"/>
        <dbReference type="ChEBI" id="CHEBI:15377"/>
        <dbReference type="ChEBI" id="CHEBI:15378"/>
        <dbReference type="ChEBI" id="CHEBI:43474"/>
        <dbReference type="ChEBI" id="CHEBI:140372"/>
        <dbReference type="ChEBI" id="CHEBI:140374"/>
        <dbReference type="EC" id="3.6.1.52"/>
    </reaction>
    <physiologicalReaction direction="left-to-right" evidence="4">
        <dbReference type="Rhea" id="RHEA:56313"/>
    </physiologicalReaction>
</comment>
<dbReference type="GO" id="GO:0016791">
    <property type="term" value="F:phosphatase activity"/>
    <property type="evidence" value="ECO:0007669"/>
    <property type="project" value="InterPro"/>
</dbReference>
<keyword evidence="3" id="KW-0378">Hydrolase</keyword>
<protein>
    <submittedName>
        <fullName evidence="6">Uncharacterized protein</fullName>
    </submittedName>
</protein>
<comment type="subcellular location">
    <subcellularLocation>
        <location evidence="1">Cytoplasm</location>
    </subcellularLocation>
</comment>
<gene>
    <name evidence="6" type="ORF">MKW94_026749</name>
</gene>
<dbReference type="Proteomes" id="UP001177140">
    <property type="component" value="Unassembled WGS sequence"/>
</dbReference>
<sequence length="172" mass="19866">MGSLVKVKESDVDDGPVIVTPFNFSIVETGIYRCGFLPGFPEPCYFAFIQTLNLRSIVCLCLEPFPQETIKFLQANNIRDETAKSIRKRRKRDMIDEALKVVLDERNHPILIHCRHGNHRSGIVVGCYRKLKHNWCLPCVLEEYQRLSGETARRSDMKFIENYVCETQQDAS</sequence>
<accession>A0AA41W2N1</accession>
<comment type="caution">
    <text evidence="6">The sequence shown here is derived from an EMBL/GenBank/DDBJ whole genome shotgun (WGS) entry which is preliminary data.</text>
</comment>
<keyword evidence="7" id="KW-1185">Reference proteome</keyword>
<dbReference type="GO" id="GO:0005737">
    <property type="term" value="C:cytoplasm"/>
    <property type="evidence" value="ECO:0007669"/>
    <property type="project" value="UniProtKB-SubCell"/>
</dbReference>
<evidence type="ECO:0000256" key="5">
    <source>
        <dbReference type="ARBA" id="ARBA00048424"/>
    </source>
</evidence>
<dbReference type="InterPro" id="IPR029021">
    <property type="entry name" value="Prot-tyrosine_phosphatase-like"/>
</dbReference>
<dbReference type="AlphaFoldDB" id="A0AA41W2N1"/>
<dbReference type="PANTHER" id="PTHR31126:SF46">
    <property type="entry name" value="TYROSINE-PROTEIN PHOSPHATASE DSP5"/>
    <property type="match status" value="1"/>
</dbReference>
<proteinExistence type="predicted"/>
<dbReference type="FunFam" id="3.90.190.10:FF:000035">
    <property type="entry name" value="Tyrosine phosphatase, putative"/>
    <property type="match status" value="1"/>
</dbReference>
<keyword evidence="2" id="KW-0963">Cytoplasm</keyword>
<reference evidence="6" key="1">
    <citation type="submission" date="2022-03" db="EMBL/GenBank/DDBJ databases">
        <title>A functionally conserved STORR gene fusion in Papaver species that diverged 16.8 million years ago.</title>
        <authorList>
            <person name="Catania T."/>
        </authorList>
    </citation>
    <scope>NUCLEOTIDE SEQUENCE</scope>
    <source>
        <strain evidence="6">S-191538</strain>
    </source>
</reference>
<dbReference type="PANTHER" id="PTHR31126">
    <property type="entry name" value="TYROSINE-PROTEIN PHOSPHATASE"/>
    <property type="match status" value="1"/>
</dbReference>
<dbReference type="InterPro" id="IPR004861">
    <property type="entry name" value="Siw14-like"/>
</dbReference>
<organism evidence="6 7">
    <name type="scientific">Papaver nudicaule</name>
    <name type="common">Iceland poppy</name>
    <dbReference type="NCBI Taxonomy" id="74823"/>
    <lineage>
        <taxon>Eukaryota</taxon>
        <taxon>Viridiplantae</taxon>
        <taxon>Streptophyta</taxon>
        <taxon>Embryophyta</taxon>
        <taxon>Tracheophyta</taxon>
        <taxon>Spermatophyta</taxon>
        <taxon>Magnoliopsida</taxon>
        <taxon>Ranunculales</taxon>
        <taxon>Papaveraceae</taxon>
        <taxon>Papaveroideae</taxon>
        <taxon>Papaver</taxon>
    </lineage>
</organism>
<evidence type="ECO:0000313" key="7">
    <source>
        <dbReference type="Proteomes" id="UP001177140"/>
    </source>
</evidence>
<evidence type="ECO:0000256" key="4">
    <source>
        <dbReference type="ARBA" id="ARBA00047562"/>
    </source>
</evidence>
<dbReference type="InterPro" id="IPR016130">
    <property type="entry name" value="Tyr_Pase_AS"/>
</dbReference>
<dbReference type="Pfam" id="PF03162">
    <property type="entry name" value="Y_phosphatase2"/>
    <property type="match status" value="1"/>
</dbReference>
<dbReference type="InterPro" id="IPR020428">
    <property type="entry name" value="PFA-DSPs"/>
</dbReference>
<dbReference type="Gene3D" id="3.90.190.10">
    <property type="entry name" value="Protein tyrosine phosphatase superfamily"/>
    <property type="match status" value="1"/>
</dbReference>
<dbReference type="EMBL" id="JAJJMA010341966">
    <property type="protein sequence ID" value="MCL7051745.1"/>
    <property type="molecule type" value="Genomic_DNA"/>
</dbReference>
<name>A0AA41W2N1_PAPNU</name>
<evidence type="ECO:0000313" key="6">
    <source>
        <dbReference type="EMBL" id="MCL7051745.1"/>
    </source>
</evidence>
<dbReference type="PROSITE" id="PS00383">
    <property type="entry name" value="TYR_PHOSPHATASE_1"/>
    <property type="match status" value="1"/>
</dbReference>
<dbReference type="GO" id="GO:0008486">
    <property type="term" value="F:diphosphoinositol-polyphosphate diphosphatase activity"/>
    <property type="evidence" value="ECO:0007669"/>
    <property type="project" value="UniProtKB-EC"/>
</dbReference>
<evidence type="ECO:0000256" key="2">
    <source>
        <dbReference type="ARBA" id="ARBA00022490"/>
    </source>
</evidence>